<feature type="transmembrane region" description="Helical" evidence="2">
    <location>
        <begin position="302"/>
        <end position="327"/>
    </location>
</feature>
<feature type="transmembrane region" description="Helical" evidence="2">
    <location>
        <begin position="129"/>
        <end position="149"/>
    </location>
</feature>
<feature type="transmembrane region" description="Helical" evidence="2">
    <location>
        <begin position="161"/>
        <end position="178"/>
    </location>
</feature>
<evidence type="ECO:0000256" key="1">
    <source>
        <dbReference type="SAM" id="MobiDB-lite"/>
    </source>
</evidence>
<feature type="transmembrane region" description="Helical" evidence="2">
    <location>
        <begin position="269"/>
        <end position="290"/>
    </location>
</feature>
<feature type="transmembrane region" description="Helical" evidence="2">
    <location>
        <begin position="243"/>
        <end position="263"/>
    </location>
</feature>
<dbReference type="OrthoDB" id="185373at2759"/>
<feature type="transmembrane region" description="Helical" evidence="2">
    <location>
        <begin position="375"/>
        <end position="395"/>
    </location>
</feature>
<dbReference type="PANTHER" id="PTHR13146">
    <property type="match status" value="1"/>
</dbReference>
<evidence type="ECO:0000256" key="2">
    <source>
        <dbReference type="SAM" id="Phobius"/>
    </source>
</evidence>
<feature type="transmembrane region" description="Helical" evidence="2">
    <location>
        <begin position="407"/>
        <end position="425"/>
    </location>
</feature>
<feature type="transmembrane region" description="Helical" evidence="2">
    <location>
        <begin position="216"/>
        <end position="236"/>
    </location>
</feature>
<protein>
    <recommendedName>
        <fullName evidence="5">Sugar phosphate transporter domain-containing protein</fullName>
    </recommendedName>
</protein>
<feature type="compositionally biased region" description="Polar residues" evidence="1">
    <location>
        <begin position="57"/>
        <end position="75"/>
    </location>
</feature>
<dbReference type="Proteomes" id="UP000244803">
    <property type="component" value="Chromosome 4"/>
</dbReference>
<dbReference type="AlphaFoldDB" id="A0A976M7G5"/>
<dbReference type="GO" id="GO:0016020">
    <property type="term" value="C:membrane"/>
    <property type="evidence" value="ECO:0007669"/>
    <property type="project" value="TreeGrafter"/>
</dbReference>
<gene>
    <name evidence="3" type="ORF">MACJ_003223</name>
</gene>
<sequence length="437" mass="48845">MADKSLNLHSESFYIDSTQTFLKEPTLVDEVLGKNELEYSFDATKLNKPIEVLTTTDSNASDLQESYNPSSQPSNEVYDKPEENEFLVVEDSEFPLNVEENVVLVSKPTHQEKPSLSSSLFGYELSLKLCFYMLIFVLTNTAQPLLIVLLRKNGGTPSGTYTFLLPTYLAMVCVGFYPTKRTIFQENWKYPILLSLLDLLHQVIEKAGLIYCGPSIYSIASSTNTLFLALFSKMVLKQTVTSLTWLSVSLISFSLGMSGFVQIDHINSRHILGFVLVTLASLVSALNSIIGESLLKQEKIEGPNLVCMMGLTSLSVFSVWSVVWTFPRRRKLFATDADLNPFDLKNVVSILLVLLLSNFGRSSVYYYIIKNCGSVCCGVLKALRIVLIIVTEHYLFNYIDGGQKLSAGKFLAALICTVGVIFYSIDRSDLQFKKKSK</sequence>
<evidence type="ECO:0008006" key="5">
    <source>
        <dbReference type="Google" id="ProtNLM"/>
    </source>
</evidence>
<feature type="transmembrane region" description="Helical" evidence="2">
    <location>
        <begin position="347"/>
        <end position="368"/>
    </location>
</feature>
<dbReference type="EMBL" id="CP056067">
    <property type="protein sequence ID" value="UKJ89966.2"/>
    <property type="molecule type" value="Genomic_DNA"/>
</dbReference>
<proteinExistence type="predicted"/>
<dbReference type="PANTHER" id="PTHR13146:SF1">
    <property type="entry name" value="SUGAR PHOSPHATE TRANSPORTER DOMAIN-CONTAINING PROTEIN"/>
    <property type="match status" value="1"/>
</dbReference>
<evidence type="ECO:0000313" key="4">
    <source>
        <dbReference type="Proteomes" id="UP000244803"/>
    </source>
</evidence>
<keyword evidence="2" id="KW-0812">Transmembrane</keyword>
<name>A0A976M7G5_THEOR</name>
<accession>A0A976M7G5</accession>
<evidence type="ECO:0000313" key="3">
    <source>
        <dbReference type="EMBL" id="UKJ89966.2"/>
    </source>
</evidence>
<keyword evidence="2" id="KW-0472">Membrane</keyword>
<organism evidence="3 4">
    <name type="scientific">Theileria orientalis</name>
    <dbReference type="NCBI Taxonomy" id="68886"/>
    <lineage>
        <taxon>Eukaryota</taxon>
        <taxon>Sar</taxon>
        <taxon>Alveolata</taxon>
        <taxon>Apicomplexa</taxon>
        <taxon>Aconoidasida</taxon>
        <taxon>Piroplasmida</taxon>
        <taxon>Theileriidae</taxon>
        <taxon>Theileria</taxon>
    </lineage>
</organism>
<feature type="region of interest" description="Disordered" evidence="1">
    <location>
        <begin position="57"/>
        <end position="78"/>
    </location>
</feature>
<reference evidence="3" key="1">
    <citation type="submission" date="2022-07" db="EMBL/GenBank/DDBJ databases">
        <title>Evaluation of T. orientalis genome assembly methods using nanopore sequencing and analysis of variation between genomes.</title>
        <authorList>
            <person name="Yam J."/>
            <person name="Micallef M.L."/>
            <person name="Liu M."/>
            <person name="Djordjevic S.P."/>
            <person name="Bogema D.R."/>
            <person name="Jenkins C."/>
        </authorList>
    </citation>
    <scope>NUCLEOTIDE SEQUENCE</scope>
    <source>
        <strain evidence="3">Fish Creek</strain>
    </source>
</reference>
<keyword evidence="2" id="KW-1133">Transmembrane helix</keyword>